<evidence type="ECO:0000313" key="3">
    <source>
        <dbReference type="Proteomes" id="UP001189792"/>
    </source>
</evidence>
<organism evidence="1 4">
    <name type="scientific">Ralstonia flatus</name>
    <dbReference type="NCBI Taxonomy" id="3058601"/>
    <lineage>
        <taxon>Bacteria</taxon>
        <taxon>Pseudomonadati</taxon>
        <taxon>Pseudomonadota</taxon>
        <taxon>Betaproteobacteria</taxon>
        <taxon>Burkholderiales</taxon>
        <taxon>Burkholderiaceae</taxon>
        <taxon>Ralstonia</taxon>
    </lineage>
</organism>
<dbReference type="EMBL" id="CAUDLI010000012">
    <property type="protein sequence ID" value="CAJ0901194.1"/>
    <property type="molecule type" value="Genomic_DNA"/>
</dbReference>
<dbReference type="Proteomes" id="UP001189792">
    <property type="component" value="Unassembled WGS sequence"/>
</dbReference>
<comment type="caution">
    <text evidence="1">The sequence shown here is derived from an EMBL/GenBank/DDBJ whole genome shotgun (WGS) entry which is preliminary data.</text>
</comment>
<protein>
    <submittedName>
        <fullName evidence="1">Uncharacterized protein</fullName>
    </submittedName>
</protein>
<evidence type="ECO:0000313" key="4">
    <source>
        <dbReference type="Proteomes" id="UP001190491"/>
    </source>
</evidence>
<reference evidence="1 3" key="1">
    <citation type="submission" date="2023-07" db="EMBL/GenBank/DDBJ databases">
        <authorList>
            <person name="Peeters C."/>
        </authorList>
    </citation>
    <scope>NUCLEOTIDE SEQUENCE</scope>
    <source>
        <strain evidence="2 3">LMG 32965</strain>
        <strain evidence="1">R-77567</strain>
    </source>
</reference>
<dbReference type="AlphaFoldDB" id="A0AAD2C039"/>
<name>A0AAD2C039_9RALS</name>
<keyword evidence="3" id="KW-1185">Reference proteome</keyword>
<sequence length="83" mass="9655">MGFCNRTTLPRDRDRLLSKFALPSLCSRNSEPIGLCKQSRIRESRTYHLYRPRLAGLMQTRTLGPVNVRDTKQIEQSFEEGKE</sequence>
<accession>A0AAD2C039</accession>
<evidence type="ECO:0000313" key="1">
    <source>
        <dbReference type="EMBL" id="CAJ0884655.1"/>
    </source>
</evidence>
<evidence type="ECO:0000313" key="2">
    <source>
        <dbReference type="EMBL" id="CAJ0901194.1"/>
    </source>
</evidence>
<dbReference type="EMBL" id="CAUDKO010000008">
    <property type="protein sequence ID" value="CAJ0884655.1"/>
    <property type="molecule type" value="Genomic_DNA"/>
</dbReference>
<gene>
    <name evidence="2" type="ORF">R77564_04541</name>
    <name evidence="1" type="ORF">R77567_03686</name>
</gene>
<proteinExistence type="predicted"/>
<dbReference type="Proteomes" id="UP001190491">
    <property type="component" value="Unassembled WGS sequence"/>
</dbReference>